<dbReference type="Proteomes" id="UP000652307">
    <property type="component" value="Unassembled WGS sequence"/>
</dbReference>
<name>A0A7C2VR03_9CREN</name>
<reference evidence="4" key="1">
    <citation type="journal article" date="2020" name="mSystems">
        <title>Genome- and Community-Level Interaction Insights into Carbon Utilization and Element Cycling Functions of Hydrothermarchaeota in Hydrothermal Sediment.</title>
        <authorList>
            <person name="Zhou Z."/>
            <person name="Liu Y."/>
            <person name="Xu W."/>
            <person name="Pan J."/>
            <person name="Luo Z.H."/>
            <person name="Li M."/>
        </authorList>
    </citation>
    <scope>NUCLEOTIDE SEQUENCE [LARGE SCALE GENOMIC DNA]</scope>
    <source>
        <strain evidence="4">SpSt-1261</strain>
    </source>
</reference>
<dbReference type="AlphaFoldDB" id="A0A7C2VR03"/>
<dbReference type="GO" id="GO:0051604">
    <property type="term" value="P:protein maturation"/>
    <property type="evidence" value="ECO:0007669"/>
    <property type="project" value="InterPro"/>
</dbReference>
<dbReference type="PIRSF" id="PIRSF004761">
    <property type="entry name" value="Hydrgn_mat_HypA"/>
    <property type="match status" value="1"/>
</dbReference>
<dbReference type="OMA" id="EREMIHF"/>
<dbReference type="PANTHER" id="PTHR34535:SF3">
    <property type="entry name" value="HYDROGENASE MATURATION FACTOR HYPA"/>
    <property type="match status" value="1"/>
</dbReference>
<dbReference type="GO" id="GO:0008270">
    <property type="term" value="F:zinc ion binding"/>
    <property type="evidence" value="ECO:0007669"/>
    <property type="project" value="TreeGrafter"/>
</dbReference>
<reference evidence="5" key="2">
    <citation type="submission" date="2020-10" db="EMBL/GenBank/DDBJ databases">
        <title>Fervidococcus fontis strain 3639Fd - the first crenarchaeon capable of growth on lipids.</title>
        <authorList>
            <person name="Kochetkova T.V."/>
            <person name="Elcheninov A.G."/>
            <person name="Toschakov S.V."/>
            <person name="Kublanov I.V."/>
        </authorList>
    </citation>
    <scope>NUCLEOTIDE SEQUENCE</scope>
    <source>
        <strain evidence="5">3639Fd</strain>
    </source>
</reference>
<accession>A0A7C2VR03</accession>
<dbReference type="GeneID" id="12449342"/>
<gene>
    <name evidence="4" type="ORF">ENO39_04735</name>
    <name evidence="5" type="ORF">IOK49_02835</name>
</gene>
<dbReference type="RefSeq" id="WP_014557412.1">
    <property type="nucleotide sequence ID" value="NZ_DSFH01000058.1"/>
</dbReference>
<keyword evidence="2" id="KW-0479">Metal-binding</keyword>
<keyword evidence="1" id="KW-0533">Nickel</keyword>
<dbReference type="Proteomes" id="UP000886076">
    <property type="component" value="Unassembled WGS sequence"/>
</dbReference>
<dbReference type="Pfam" id="PF01155">
    <property type="entry name" value="HypA"/>
    <property type="match status" value="1"/>
</dbReference>
<dbReference type="GO" id="GO:0016151">
    <property type="term" value="F:nickel cation binding"/>
    <property type="evidence" value="ECO:0007669"/>
    <property type="project" value="InterPro"/>
</dbReference>
<evidence type="ECO:0000256" key="1">
    <source>
        <dbReference type="ARBA" id="ARBA00022596"/>
    </source>
</evidence>
<dbReference type="Gene3D" id="2.20.28.10">
    <property type="match status" value="1"/>
</dbReference>
<comment type="caution">
    <text evidence="4">The sequence shown here is derived from an EMBL/GenBank/DDBJ whole genome shotgun (WGS) entry which is preliminary data.</text>
</comment>
<dbReference type="InterPro" id="IPR000688">
    <property type="entry name" value="HypA/HybF"/>
</dbReference>
<sequence length="127" mass="14617">MNMHEIAIAQGIIEAIKEKAFHEKISEVKVLFGELQNIDINIVMNYVTMTLESLNIKVKLSYEIREARFKCNKCGYEWSLSDVSLSEDEREMIHFMPEAVHTVVSCPNCKSSDFEVLDGKNVMMLVR</sequence>
<protein>
    <submittedName>
        <fullName evidence="5">Hydrogenase maturation nickel metallochaperone HypA</fullName>
    </submittedName>
</protein>
<dbReference type="PANTHER" id="PTHR34535">
    <property type="entry name" value="HYDROGENASE MATURATION FACTOR HYPA"/>
    <property type="match status" value="1"/>
</dbReference>
<evidence type="ECO:0000256" key="2">
    <source>
        <dbReference type="ARBA" id="ARBA00022723"/>
    </source>
</evidence>
<evidence type="ECO:0000313" key="5">
    <source>
        <dbReference type="EMBL" id="MBE9391014.1"/>
    </source>
</evidence>
<organism evidence="4">
    <name type="scientific">Fervidicoccus fontis</name>
    <dbReference type="NCBI Taxonomy" id="683846"/>
    <lineage>
        <taxon>Archaea</taxon>
        <taxon>Thermoproteota</taxon>
        <taxon>Thermoprotei</taxon>
        <taxon>Fervidicoccales</taxon>
        <taxon>Fervidicoccaceae</taxon>
        <taxon>Fervidicoccus</taxon>
    </lineage>
</organism>
<evidence type="ECO:0000313" key="4">
    <source>
        <dbReference type="EMBL" id="HEW64342.1"/>
    </source>
</evidence>
<dbReference type="EMBL" id="DSFH01000058">
    <property type="protein sequence ID" value="HEW64342.1"/>
    <property type="molecule type" value="Genomic_DNA"/>
</dbReference>
<keyword evidence="3" id="KW-0862">Zinc</keyword>
<evidence type="ECO:0000256" key="3">
    <source>
        <dbReference type="ARBA" id="ARBA00022833"/>
    </source>
</evidence>
<proteinExistence type="predicted"/>
<dbReference type="EMBL" id="JADEZV010000001">
    <property type="protein sequence ID" value="MBE9391014.1"/>
    <property type="molecule type" value="Genomic_DNA"/>
</dbReference>